<name>A0A7E6FCM3_9MOLL</name>
<proteinExistence type="predicted"/>
<feature type="compositionally biased region" description="Basic and acidic residues" evidence="1">
    <location>
        <begin position="200"/>
        <end position="210"/>
    </location>
</feature>
<keyword evidence="2" id="KW-1185">Reference proteome</keyword>
<reference evidence="3" key="1">
    <citation type="submission" date="2025-08" db="UniProtKB">
        <authorList>
            <consortium name="RefSeq"/>
        </authorList>
    </citation>
    <scope>IDENTIFICATION</scope>
</reference>
<feature type="compositionally biased region" description="Polar residues" evidence="1">
    <location>
        <begin position="69"/>
        <end position="104"/>
    </location>
</feature>
<organism evidence="2 3">
    <name type="scientific">Octopus sinensis</name>
    <name type="common">East Asian common octopus</name>
    <dbReference type="NCBI Taxonomy" id="2607531"/>
    <lineage>
        <taxon>Eukaryota</taxon>
        <taxon>Metazoa</taxon>
        <taxon>Spiralia</taxon>
        <taxon>Lophotrochozoa</taxon>
        <taxon>Mollusca</taxon>
        <taxon>Cephalopoda</taxon>
        <taxon>Coleoidea</taxon>
        <taxon>Octopodiformes</taxon>
        <taxon>Octopoda</taxon>
        <taxon>Incirrata</taxon>
        <taxon>Octopodidae</taxon>
        <taxon>Octopus</taxon>
    </lineage>
</organism>
<feature type="compositionally biased region" description="Polar residues" evidence="1">
    <location>
        <begin position="211"/>
        <end position="221"/>
    </location>
</feature>
<gene>
    <name evidence="3" type="primary">LOC118766118</name>
</gene>
<feature type="region of interest" description="Disordered" evidence="1">
    <location>
        <begin position="315"/>
        <end position="382"/>
    </location>
</feature>
<dbReference type="KEGG" id="osn:118766118"/>
<feature type="compositionally biased region" description="Basic residues" evidence="1">
    <location>
        <begin position="258"/>
        <end position="267"/>
    </location>
</feature>
<feature type="compositionally biased region" description="Basic and acidic residues" evidence="1">
    <location>
        <begin position="154"/>
        <end position="172"/>
    </location>
</feature>
<dbReference type="AlphaFoldDB" id="A0A7E6FCM3"/>
<evidence type="ECO:0000313" key="3">
    <source>
        <dbReference type="RefSeq" id="XP_036365273.1"/>
    </source>
</evidence>
<feature type="compositionally biased region" description="Low complexity" evidence="1">
    <location>
        <begin position="105"/>
        <end position="116"/>
    </location>
</feature>
<sequence length="437" mass="48083">MADSHPKKTKNISTNPTFPASPSHDAPPHITVSPPPLATPPAKDSLPSTSSSSLKASSTTVTTEISTSARLATSRQSSSVDSSACTEKLTRSSSQNVSSVKQLPSVSTSLSGASTSFQTRTGTAPKPIAKPTSLSLYRPLENGGIGYSLNASKHFKEGDKKAKKGDKEDLNSKFKQKTRRWYSADQEPEYFTENETPEQTQHKTESESHKGTFNKSNSLEEGQQKRVLDRRGAFKFNKSKLKGGSQQRCNTKKEKDKMQKRKRKKINRYIGHLGSSNEGSDESEGFESSGREQKGTLNRLSNSFNLGLLGLGLGATRSSQKDEKKKKSSKKKKEDNENSWSFKRRKPKRSKSEGSNSSDGTDTDESSATTSESGYHKRKKGGIDQALRNTAIRSVTEMITAIQAIELPTVTPFDRREAVHRSESMTEREEIIVVVVR</sequence>
<dbReference type="RefSeq" id="XP_036365273.1">
    <property type="nucleotide sequence ID" value="XM_036509380.1"/>
</dbReference>
<feature type="compositionally biased region" description="Acidic residues" evidence="1">
    <location>
        <begin position="186"/>
        <end position="196"/>
    </location>
</feature>
<feature type="compositionally biased region" description="Polar residues" evidence="1">
    <location>
        <begin position="11"/>
        <end position="20"/>
    </location>
</feature>
<evidence type="ECO:0000256" key="1">
    <source>
        <dbReference type="SAM" id="MobiDB-lite"/>
    </source>
</evidence>
<accession>A0A7E6FCM3</accession>
<evidence type="ECO:0000313" key="2">
    <source>
        <dbReference type="Proteomes" id="UP000515154"/>
    </source>
</evidence>
<feature type="region of interest" description="Disordered" evidence="1">
    <location>
        <begin position="1"/>
        <end position="299"/>
    </location>
</feature>
<feature type="compositionally biased region" description="Low complexity" evidence="1">
    <location>
        <begin position="353"/>
        <end position="373"/>
    </location>
</feature>
<feature type="compositionally biased region" description="Basic and acidic residues" evidence="1">
    <location>
        <begin position="222"/>
        <end position="232"/>
    </location>
</feature>
<protein>
    <submittedName>
        <fullName evidence="3">Protein phosphatase 1 regulatory subunit 12A-like</fullName>
    </submittedName>
</protein>
<dbReference type="Proteomes" id="UP000515154">
    <property type="component" value="Linkage group LG14"/>
</dbReference>
<feature type="compositionally biased region" description="Low complexity" evidence="1">
    <location>
        <begin position="45"/>
        <end position="68"/>
    </location>
</feature>